<evidence type="ECO:0000313" key="3">
    <source>
        <dbReference type="EMBL" id="RUS34044.1"/>
    </source>
</evidence>
<dbReference type="PANTHER" id="PTHR44329:SF214">
    <property type="entry name" value="PROTEIN KINASE DOMAIN-CONTAINING PROTEIN"/>
    <property type="match status" value="1"/>
</dbReference>
<keyword evidence="3" id="KW-0808">Transferase</keyword>
<dbReference type="Gene3D" id="1.10.510.10">
    <property type="entry name" value="Transferase(Phosphotransferase) domain 1"/>
    <property type="match status" value="1"/>
</dbReference>
<dbReference type="SUPFAM" id="SSF56112">
    <property type="entry name" value="Protein kinase-like (PK-like)"/>
    <property type="match status" value="1"/>
</dbReference>
<dbReference type="InterPro" id="IPR000719">
    <property type="entry name" value="Prot_kinase_dom"/>
</dbReference>
<dbReference type="PANTHER" id="PTHR44329">
    <property type="entry name" value="SERINE/THREONINE-PROTEIN KINASE TNNI3K-RELATED"/>
    <property type="match status" value="1"/>
</dbReference>
<sequence length="540" mass="61285">MSFQDPNVEKRLNALLPLLKPFNRLRPTNRNRINVWKVEFPDPGNTILTHLKRLGVEQLENHVFWLPPSRFTKFEKLADGGFASVWAGTVENKHTKVHEGNRTTTFALKELKAAMVPELVLNVLFNDNGTFYFPTIPVVGLSQHPQTQQYLMVMWLATNGTLENMKLQGQNNWSDVATVARRLAANLADLHECGFSHRDLHPGNLAFLDSLVEPFLIDVGLAQSVEDDNECGGVYGRLPYLAPEAMTGHGQTQASDVYGFSTLLWQFVVGVQPRLCASQAIRFFPEKLREELVPGAPPQFNNILRKCWNPDPEKRPTMAEVEQLMSQWFKQSGKLYENKFTPETLAFIARRRSEFQLQESEKTEWSMCEGKSSSKYFTVVHHKSQFHSKEMLHAVSRDMSFTTLPEYKEFDPYPVTIPSVKISIVDSEKSEPSSGMEIGDIVDFGVPLSLRHRTTGRYLAVLADDSNSLKVRPEIRKSRRPLGSTMKQNARHFGFHVVIRNELDSTLAWSAPITMADHKSNSSGLHRRRPPHLGCQSSLE</sequence>
<reference evidence="3 4" key="1">
    <citation type="journal article" date="2018" name="New Phytol.">
        <title>Phylogenomics of Endogonaceae and evolution of mycorrhizas within Mucoromycota.</title>
        <authorList>
            <person name="Chang Y."/>
            <person name="Desiro A."/>
            <person name="Na H."/>
            <person name="Sandor L."/>
            <person name="Lipzen A."/>
            <person name="Clum A."/>
            <person name="Barry K."/>
            <person name="Grigoriev I.V."/>
            <person name="Martin F.M."/>
            <person name="Stajich J.E."/>
            <person name="Smith M.E."/>
            <person name="Bonito G."/>
            <person name="Spatafora J.W."/>
        </authorList>
    </citation>
    <scope>NUCLEOTIDE SEQUENCE [LARGE SCALE GENOMIC DNA]</scope>
    <source>
        <strain evidence="3 4">AD002</strain>
    </source>
</reference>
<dbReference type="InterPro" id="IPR001245">
    <property type="entry name" value="Ser-Thr/Tyr_kinase_cat_dom"/>
</dbReference>
<feature type="region of interest" description="Disordered" evidence="1">
    <location>
        <begin position="518"/>
        <end position="540"/>
    </location>
</feature>
<dbReference type="GO" id="GO:0005524">
    <property type="term" value="F:ATP binding"/>
    <property type="evidence" value="ECO:0007669"/>
    <property type="project" value="InterPro"/>
</dbReference>
<evidence type="ECO:0000256" key="1">
    <source>
        <dbReference type="SAM" id="MobiDB-lite"/>
    </source>
</evidence>
<proteinExistence type="predicted"/>
<dbReference type="InterPro" id="IPR011009">
    <property type="entry name" value="Kinase-like_dom_sf"/>
</dbReference>
<accession>A0A433QWC5</accession>
<evidence type="ECO:0000259" key="2">
    <source>
        <dbReference type="PROSITE" id="PS50011"/>
    </source>
</evidence>
<dbReference type="AlphaFoldDB" id="A0A433QWC5"/>
<name>A0A433QWC5_9FUNG</name>
<gene>
    <name evidence="3" type="ORF">BC938DRAFT_482684</name>
</gene>
<dbReference type="GO" id="GO:0004674">
    <property type="term" value="F:protein serine/threonine kinase activity"/>
    <property type="evidence" value="ECO:0007669"/>
    <property type="project" value="TreeGrafter"/>
</dbReference>
<feature type="domain" description="Protein kinase" evidence="2">
    <location>
        <begin position="71"/>
        <end position="329"/>
    </location>
</feature>
<keyword evidence="4" id="KW-1185">Reference proteome</keyword>
<protein>
    <submittedName>
        <fullName evidence="3">Kinase-like domain-containing protein</fullName>
    </submittedName>
</protein>
<dbReference type="InterPro" id="IPR051681">
    <property type="entry name" value="Ser/Thr_Kinases-Pseudokinases"/>
</dbReference>
<evidence type="ECO:0000313" key="4">
    <source>
        <dbReference type="Proteomes" id="UP000274822"/>
    </source>
</evidence>
<dbReference type="PROSITE" id="PS50011">
    <property type="entry name" value="PROTEIN_KINASE_DOM"/>
    <property type="match status" value="1"/>
</dbReference>
<organism evidence="3 4">
    <name type="scientific">Jimgerdemannia flammicorona</name>
    <dbReference type="NCBI Taxonomy" id="994334"/>
    <lineage>
        <taxon>Eukaryota</taxon>
        <taxon>Fungi</taxon>
        <taxon>Fungi incertae sedis</taxon>
        <taxon>Mucoromycota</taxon>
        <taxon>Mucoromycotina</taxon>
        <taxon>Endogonomycetes</taxon>
        <taxon>Endogonales</taxon>
        <taxon>Endogonaceae</taxon>
        <taxon>Jimgerdemannia</taxon>
    </lineage>
</organism>
<dbReference type="EMBL" id="RBNJ01000772">
    <property type="protein sequence ID" value="RUS34044.1"/>
    <property type="molecule type" value="Genomic_DNA"/>
</dbReference>
<dbReference type="Proteomes" id="UP000274822">
    <property type="component" value="Unassembled WGS sequence"/>
</dbReference>
<keyword evidence="3" id="KW-0418">Kinase</keyword>
<comment type="caution">
    <text evidence="3">The sequence shown here is derived from an EMBL/GenBank/DDBJ whole genome shotgun (WGS) entry which is preliminary data.</text>
</comment>
<dbReference type="Pfam" id="PF07714">
    <property type="entry name" value="PK_Tyr_Ser-Thr"/>
    <property type="match status" value="1"/>
</dbReference>